<evidence type="ECO:0000256" key="9">
    <source>
        <dbReference type="ARBA" id="ARBA00023251"/>
    </source>
</evidence>
<keyword evidence="8 10" id="KW-0472">Membrane</keyword>
<evidence type="ECO:0000256" key="4">
    <source>
        <dbReference type="ARBA" id="ARBA00022448"/>
    </source>
</evidence>
<accession>A0A371J2I1</accession>
<dbReference type="PIRSF" id="PIRSF006603">
    <property type="entry name" value="DinF"/>
    <property type="match status" value="1"/>
</dbReference>
<evidence type="ECO:0000256" key="1">
    <source>
        <dbReference type="ARBA" id="ARBA00004651"/>
    </source>
</evidence>
<proteinExistence type="inferred from homology"/>
<evidence type="ECO:0000313" key="12">
    <source>
        <dbReference type="Proteomes" id="UP000215694"/>
    </source>
</evidence>
<dbReference type="Pfam" id="PF01554">
    <property type="entry name" value="MatE"/>
    <property type="match status" value="2"/>
</dbReference>
<dbReference type="GO" id="GO:0046677">
    <property type="term" value="P:response to antibiotic"/>
    <property type="evidence" value="ECO:0007669"/>
    <property type="project" value="UniProtKB-KW"/>
</dbReference>
<dbReference type="PANTHER" id="PTHR43823:SF3">
    <property type="entry name" value="MULTIDRUG EXPORT PROTEIN MEPA"/>
    <property type="match status" value="1"/>
</dbReference>
<dbReference type="NCBIfam" id="TIGR00797">
    <property type="entry name" value="matE"/>
    <property type="match status" value="1"/>
</dbReference>
<evidence type="ECO:0000256" key="3">
    <source>
        <dbReference type="ARBA" id="ARBA00022106"/>
    </source>
</evidence>
<keyword evidence="7 10" id="KW-1133">Transmembrane helix</keyword>
<dbReference type="GO" id="GO:0005886">
    <property type="term" value="C:plasma membrane"/>
    <property type="evidence" value="ECO:0007669"/>
    <property type="project" value="UniProtKB-SubCell"/>
</dbReference>
<feature type="transmembrane region" description="Helical" evidence="10">
    <location>
        <begin position="386"/>
        <end position="407"/>
    </location>
</feature>
<feature type="transmembrane region" description="Helical" evidence="10">
    <location>
        <begin position="54"/>
        <end position="80"/>
    </location>
</feature>
<dbReference type="GO" id="GO:0042910">
    <property type="term" value="F:xenobiotic transmembrane transporter activity"/>
    <property type="evidence" value="ECO:0007669"/>
    <property type="project" value="InterPro"/>
</dbReference>
<evidence type="ECO:0000313" key="11">
    <source>
        <dbReference type="EMBL" id="RDY26904.1"/>
    </source>
</evidence>
<dbReference type="PANTHER" id="PTHR43823">
    <property type="entry name" value="SPORULATION PROTEIN YKVU"/>
    <property type="match status" value="1"/>
</dbReference>
<feature type="transmembrane region" description="Helical" evidence="10">
    <location>
        <begin position="92"/>
        <end position="114"/>
    </location>
</feature>
<reference evidence="11 12" key="1">
    <citation type="journal article" date="2017" name="Genome Announc.">
        <title>Draft Genome Sequence of Romboutsia weinsteinii sp. nov. Strain CCRI-19649(T) Isolated from Surface Water.</title>
        <authorList>
            <person name="Maheux A.F."/>
            <person name="Boudreau D.K."/>
            <person name="Berube E."/>
            <person name="Boissinot M."/>
            <person name="Cantin P."/>
            <person name="Raymond F."/>
            <person name="Corbeil J."/>
            <person name="Omar R.F."/>
            <person name="Bergeron M.G."/>
        </authorList>
    </citation>
    <scope>NUCLEOTIDE SEQUENCE [LARGE SCALE GENOMIC DNA]</scope>
    <source>
        <strain evidence="11 12">CCRI-19649</strain>
    </source>
</reference>
<keyword evidence="4" id="KW-0813">Transport</keyword>
<dbReference type="OrthoDB" id="9808954at2"/>
<feature type="transmembrane region" description="Helical" evidence="10">
    <location>
        <begin position="413"/>
        <end position="433"/>
    </location>
</feature>
<dbReference type="InterPro" id="IPR051327">
    <property type="entry name" value="MATE_MepA_subfamily"/>
</dbReference>
<feature type="transmembrane region" description="Helical" evidence="10">
    <location>
        <begin position="163"/>
        <end position="183"/>
    </location>
</feature>
<gene>
    <name evidence="11" type="ORF">CHL78_011240</name>
</gene>
<comment type="subcellular location">
    <subcellularLocation>
        <location evidence="1">Cell membrane</location>
        <topology evidence="1">Multi-pass membrane protein</topology>
    </subcellularLocation>
</comment>
<feature type="transmembrane region" description="Helical" evidence="10">
    <location>
        <begin position="12"/>
        <end position="34"/>
    </location>
</feature>
<feature type="transmembrane region" description="Helical" evidence="10">
    <location>
        <begin position="316"/>
        <end position="338"/>
    </location>
</feature>
<evidence type="ECO:0000256" key="7">
    <source>
        <dbReference type="ARBA" id="ARBA00022989"/>
    </source>
</evidence>
<dbReference type="Proteomes" id="UP000215694">
    <property type="component" value="Unassembled WGS sequence"/>
</dbReference>
<dbReference type="EMBL" id="NOJY02000018">
    <property type="protein sequence ID" value="RDY26904.1"/>
    <property type="molecule type" value="Genomic_DNA"/>
</dbReference>
<evidence type="ECO:0000256" key="8">
    <source>
        <dbReference type="ARBA" id="ARBA00023136"/>
    </source>
</evidence>
<name>A0A371J2I1_9FIRM</name>
<dbReference type="InterPro" id="IPR045070">
    <property type="entry name" value="MATE_MepA-like"/>
</dbReference>
<keyword evidence="6 10" id="KW-0812">Transmembrane</keyword>
<evidence type="ECO:0000256" key="5">
    <source>
        <dbReference type="ARBA" id="ARBA00022475"/>
    </source>
</evidence>
<feature type="transmembrane region" description="Helical" evidence="10">
    <location>
        <begin position="358"/>
        <end position="379"/>
    </location>
</feature>
<keyword evidence="12" id="KW-1185">Reference proteome</keyword>
<comment type="caution">
    <text evidence="11">The sequence shown here is derived from an EMBL/GenBank/DDBJ whole genome shotgun (WGS) entry which is preliminary data.</text>
</comment>
<dbReference type="InterPro" id="IPR048279">
    <property type="entry name" value="MdtK-like"/>
</dbReference>
<protein>
    <recommendedName>
        <fullName evidence="3">Multidrug export protein MepA</fullName>
    </recommendedName>
</protein>
<dbReference type="RefSeq" id="WP_094368018.1">
    <property type="nucleotide sequence ID" value="NZ_NOJY02000018.1"/>
</dbReference>
<dbReference type="InterPro" id="IPR002528">
    <property type="entry name" value="MATE_fam"/>
</dbReference>
<dbReference type="AlphaFoldDB" id="A0A371J2I1"/>
<sequence>MSNSLGKKITFFSLIKYTLPTIIMMILSSLYTIIDGMFVSRFVGSNALSAINIVYPVIYLILGISIMLATGGSAIVARYMGEIKSQEAKESFTLITIVAILLGIVISIVSILFIEKIIYALGSTDVLYEYSYSYLSIMLLCSPVIIMKTYFDYFLVTSGAPKLGLASSILGGIVNVVLDYIFIVLLNMGIAGAALATCIGYALPSIIGLIYFLKKSNTLHFVKPKFDFKVIKESCSNGSSEMVTQLSSSVTTILYNLAMIKMLGENGVASITIILYIQLLLNSAYLGFTSGTSPRISYNYGGNDEKQVQGLVKYSYILIGIFAICSFIISRLSSHTLISIFVSEGSNLYNISLNGFNIFSFSFLICGFNIFTAGMFTAFSNGKVSALISLLRTFIFFVIGMVILPNYFGVDGVWLVVPFAEVATLLISIICVYKYRHIYMYSNLFSKEVLS</sequence>
<evidence type="ECO:0000256" key="6">
    <source>
        <dbReference type="ARBA" id="ARBA00022692"/>
    </source>
</evidence>
<keyword evidence="5" id="KW-1003">Cell membrane</keyword>
<keyword evidence="9" id="KW-0046">Antibiotic resistance</keyword>
<comment type="similarity">
    <text evidence="2">Belongs to the multi antimicrobial extrusion (MATE) (TC 2.A.66.1) family. MepA subfamily.</text>
</comment>
<feature type="transmembrane region" description="Helical" evidence="10">
    <location>
        <begin position="189"/>
        <end position="213"/>
    </location>
</feature>
<evidence type="ECO:0000256" key="10">
    <source>
        <dbReference type="SAM" id="Phobius"/>
    </source>
</evidence>
<evidence type="ECO:0000256" key="2">
    <source>
        <dbReference type="ARBA" id="ARBA00008417"/>
    </source>
</evidence>
<dbReference type="CDD" id="cd13143">
    <property type="entry name" value="MATE_MepA_like"/>
    <property type="match status" value="1"/>
</dbReference>
<dbReference type="GO" id="GO:0015297">
    <property type="term" value="F:antiporter activity"/>
    <property type="evidence" value="ECO:0007669"/>
    <property type="project" value="InterPro"/>
</dbReference>
<feature type="transmembrane region" description="Helical" evidence="10">
    <location>
        <begin position="134"/>
        <end position="151"/>
    </location>
</feature>
<organism evidence="11 12">
    <name type="scientific">Romboutsia weinsteinii</name>
    <dbReference type="NCBI Taxonomy" id="2020949"/>
    <lineage>
        <taxon>Bacteria</taxon>
        <taxon>Bacillati</taxon>
        <taxon>Bacillota</taxon>
        <taxon>Clostridia</taxon>
        <taxon>Peptostreptococcales</taxon>
        <taxon>Peptostreptococcaceae</taxon>
        <taxon>Romboutsia</taxon>
    </lineage>
</organism>